<comment type="caution">
    <text evidence="1">The sequence shown here is derived from an EMBL/GenBank/DDBJ whole genome shotgun (WGS) entry which is preliminary data.</text>
</comment>
<evidence type="ECO:0000313" key="1">
    <source>
        <dbReference type="EMBL" id="MQY21416.1"/>
    </source>
</evidence>
<dbReference type="OrthoDB" id="4559437at2"/>
<protein>
    <submittedName>
        <fullName evidence="1">Uncharacterized protein</fullName>
    </submittedName>
</protein>
<organism evidence="1 2">
    <name type="scientific">Nocardia macrotermitis</name>
    <dbReference type="NCBI Taxonomy" id="2585198"/>
    <lineage>
        <taxon>Bacteria</taxon>
        <taxon>Bacillati</taxon>
        <taxon>Actinomycetota</taxon>
        <taxon>Actinomycetes</taxon>
        <taxon>Mycobacteriales</taxon>
        <taxon>Nocardiaceae</taxon>
        <taxon>Nocardia</taxon>
    </lineage>
</organism>
<dbReference type="AlphaFoldDB" id="A0A7K0D6N8"/>
<sequence>MHPPPEPAIPDNVVKYGSADGWLDKFEAAMNASEAGYVALFFDVHGYDFASDLFDLYIGNNGPDFRYVLTDDQVWEILATNDVGKKIDDGLKYIQDVARKDPQTGTTREITTDWMLTFPTDNPDVVDALAHFSIAIGSDTTVTKDGNELLCEIDYVVYIYDYYNFDQSRHFELDDPIYSFKTNVDADMRQLEAAGWARSFRVSGDTSNVPMFWIGSL</sequence>
<accession>A0A7K0D6N8</accession>
<keyword evidence="2" id="KW-1185">Reference proteome</keyword>
<evidence type="ECO:0000313" key="2">
    <source>
        <dbReference type="Proteomes" id="UP000438448"/>
    </source>
</evidence>
<dbReference type="Proteomes" id="UP000438448">
    <property type="component" value="Unassembled WGS sequence"/>
</dbReference>
<proteinExistence type="predicted"/>
<name>A0A7K0D6N8_9NOCA</name>
<gene>
    <name evidence="1" type="ORF">NRB20_45270</name>
</gene>
<dbReference type="RefSeq" id="WP_153412173.1">
    <property type="nucleotide sequence ID" value="NZ_WEGK01000010.1"/>
</dbReference>
<dbReference type="EMBL" id="WEGK01000010">
    <property type="protein sequence ID" value="MQY21416.1"/>
    <property type="molecule type" value="Genomic_DNA"/>
</dbReference>
<reference evidence="1 2" key="1">
    <citation type="submission" date="2019-10" db="EMBL/GenBank/DDBJ databases">
        <title>Nocardia macrotermitis sp. nov. and Nocardia aurantia sp. nov., isolated from the gut of fungus growing-termite Macrotermes natalensis.</title>
        <authorList>
            <person name="Benndorf R."/>
            <person name="Schwitalla J."/>
            <person name="Martin K."/>
            <person name="De Beer W."/>
            <person name="Kaster A.-K."/>
            <person name="Vollmers J."/>
            <person name="Poulsen M."/>
            <person name="Beemelmanns C."/>
        </authorList>
    </citation>
    <scope>NUCLEOTIDE SEQUENCE [LARGE SCALE GENOMIC DNA]</scope>
    <source>
        <strain evidence="1 2">RB20</strain>
    </source>
</reference>